<keyword evidence="1" id="KW-0853">WD repeat</keyword>
<dbReference type="OrthoDB" id="16717at2759"/>
<feature type="region of interest" description="Disordered" evidence="2">
    <location>
        <begin position="69"/>
        <end position="94"/>
    </location>
</feature>
<feature type="compositionally biased region" description="Polar residues" evidence="2">
    <location>
        <begin position="74"/>
        <end position="90"/>
    </location>
</feature>
<feature type="repeat" description="WD" evidence="1">
    <location>
        <begin position="372"/>
        <end position="413"/>
    </location>
</feature>
<feature type="compositionally biased region" description="Low complexity" evidence="2">
    <location>
        <begin position="639"/>
        <end position="652"/>
    </location>
</feature>
<evidence type="ECO:0000259" key="3">
    <source>
        <dbReference type="Pfam" id="PF23383"/>
    </source>
</evidence>
<gene>
    <name evidence="4" type="ORF">DICVIV_01825</name>
</gene>
<dbReference type="Pfam" id="PF23383">
    <property type="entry name" value="Beta-prop_IFT140_1st"/>
    <property type="match status" value="1"/>
</dbReference>
<feature type="compositionally biased region" description="Low complexity" evidence="2">
    <location>
        <begin position="735"/>
        <end position="753"/>
    </location>
</feature>
<dbReference type="EMBL" id="KN716172">
    <property type="protein sequence ID" value="KJH52014.1"/>
    <property type="molecule type" value="Genomic_DNA"/>
</dbReference>
<feature type="repeat" description="WD" evidence="1">
    <location>
        <begin position="286"/>
        <end position="318"/>
    </location>
</feature>
<dbReference type="Gene3D" id="2.130.10.10">
    <property type="entry name" value="YVTN repeat-like/Quinoprotein amine dehydrogenase"/>
    <property type="match status" value="3"/>
</dbReference>
<dbReference type="SMART" id="SM00320">
    <property type="entry name" value="WD40"/>
    <property type="match status" value="7"/>
</dbReference>
<sequence length="991" mass="109594">MGRDRATTAPQPLCCSRFIGDILDLQIHIFPLNSFSVFYISVLDACLRLQNGCGCRKSGEVQSVRFSSSPSSSGVTLTISGATGPTTTSPNAANSALNRRNATTGFRFQPTPSAVQLQQMDVMMMGDGPGRRLRKNVANVRRHVDYVATVLNHAESRLWQYKRWQRPVQQPDELYQNTALPARCTPETPVDCILTKFVRAAMNKVKCPVYSLCWTPEGKRLITGASTGEFTLWNGTAFNFETILQAHDSAIRAMTWSHNEQWLVSADHEGFIKYWQPNMNNVHMYQAHKDEPVRGLSFAPTDVKLASASDDGTVRIWDFARCVEERAMRGHGSEVRCVAWHPSKGMLATGSRDSQQPVKLWDPRTGDCLTTLQDHKSSVMAVDWNKNGNWLLTAGRDHLVKLYDLRCMKEMYSYKGHKKEVTCTIITSHIAVSAIAWHPIHEGLFVSGGGDGSIAYWLVENEKEVAFLEHAHDQAVWAMRFHPMGHILATGSNDNNTKFWARNRPGDTQEDIFGLASFTTNMVGALDKEREPKSTSVRLDEEYLAPVIPGMGLDEDVVEKMNRDITSNPATAHHTMLLMPEDLNARHQHNANIGAKKTLIKQPPPKKAQRQFERMWNVSKPSGPGLEDFDDEPEDEFCQSQQQRPRQGLLGQAPPPMTMLAQTVKAQSAAAIAAGFAGGFAGAQKLGLLPPGMPPGWKSSTNSVPLSAEEKQKPQQRSKSHCKFTGRSALSQHRPPLLANAPTPTTSAGPSTSIGQNCGPSRSLPLPPQRPPFPQLPPTIPSGMTPQMLAAAGVWPPGIPMPPSLAQKQSSIDDELEKDHDYRISKPSRTSGDVDLRAGSGTVSTRQRVNHALSDHDQRLQDDDIRDPRRRPQSQEPLPLPPQHSASVPPPHSLPPHGQSSNHNQGPPPPVATNVGRQWCGTPSGQISSSQYDEHQDNLYENWRQQSSVARHQGNGFYGNNRQEYERGRESSGSIRGNSSRGRGRSRGRPY</sequence>
<protein>
    <submittedName>
        <fullName evidence="4">WD domain, G-beta repeat protein</fullName>
    </submittedName>
</protein>
<dbReference type="SUPFAM" id="SSF50978">
    <property type="entry name" value="WD40 repeat-like"/>
    <property type="match status" value="1"/>
</dbReference>
<feature type="repeat" description="WD" evidence="1">
    <location>
        <begin position="469"/>
        <end position="500"/>
    </location>
</feature>
<feature type="repeat" description="WD" evidence="1">
    <location>
        <begin position="328"/>
        <end position="354"/>
    </location>
</feature>
<feature type="domain" description="IFT140 first beta-propeller" evidence="3">
    <location>
        <begin position="202"/>
        <end position="279"/>
    </location>
</feature>
<feature type="compositionally biased region" description="Low complexity" evidence="2">
    <location>
        <begin position="971"/>
        <end position="981"/>
    </location>
</feature>
<name>A0A0D8Y7P7_DICVI</name>
<keyword evidence="5" id="KW-1185">Reference proteome</keyword>
<feature type="compositionally biased region" description="Basic residues" evidence="2">
    <location>
        <begin position="714"/>
        <end position="724"/>
    </location>
</feature>
<dbReference type="GO" id="GO:0005847">
    <property type="term" value="C:mRNA cleavage and polyadenylation specificity factor complex"/>
    <property type="evidence" value="ECO:0007669"/>
    <property type="project" value="TreeGrafter"/>
</dbReference>
<feature type="compositionally biased region" description="Polar residues" evidence="2">
    <location>
        <begin position="921"/>
        <end position="931"/>
    </location>
</feature>
<dbReference type="InterPro" id="IPR015943">
    <property type="entry name" value="WD40/YVTN_repeat-like_dom_sf"/>
</dbReference>
<dbReference type="AlphaFoldDB" id="A0A0D8Y7P7"/>
<feature type="compositionally biased region" description="Acidic residues" evidence="2">
    <location>
        <begin position="627"/>
        <end position="637"/>
    </location>
</feature>
<dbReference type="GO" id="GO:0031124">
    <property type="term" value="P:mRNA 3'-end processing"/>
    <property type="evidence" value="ECO:0007669"/>
    <property type="project" value="InterPro"/>
</dbReference>
<feature type="region of interest" description="Disordered" evidence="2">
    <location>
        <begin position="691"/>
        <end position="991"/>
    </location>
</feature>
<dbReference type="Pfam" id="PF00400">
    <property type="entry name" value="WD40"/>
    <property type="match status" value="4"/>
</dbReference>
<evidence type="ECO:0000313" key="5">
    <source>
        <dbReference type="Proteomes" id="UP000053766"/>
    </source>
</evidence>
<reference evidence="4 5" key="1">
    <citation type="submission" date="2013-11" db="EMBL/GenBank/DDBJ databases">
        <title>Draft genome of the bovine lungworm Dictyocaulus viviparus.</title>
        <authorList>
            <person name="Mitreva M."/>
        </authorList>
    </citation>
    <scope>NUCLEOTIDE SEQUENCE [LARGE SCALE GENOMIC DNA]</scope>
    <source>
        <strain evidence="4 5">HannoverDv2000</strain>
    </source>
</reference>
<dbReference type="PANTHER" id="PTHR22836:SF0">
    <property type="entry name" value="PRE-MRNA 3' END PROCESSING PROTEIN WDR33"/>
    <property type="match status" value="1"/>
</dbReference>
<feature type="compositionally biased region" description="Basic and acidic residues" evidence="2">
    <location>
        <begin position="853"/>
        <end position="867"/>
    </location>
</feature>
<accession>A0A0D8Y7P7</accession>
<feature type="compositionally biased region" description="Pro residues" evidence="2">
    <location>
        <begin position="878"/>
        <end position="894"/>
    </location>
</feature>
<dbReference type="InterPro" id="IPR001680">
    <property type="entry name" value="WD40_rpt"/>
</dbReference>
<dbReference type="InterPro" id="IPR056154">
    <property type="entry name" value="Beta-prop_IFT140_1st"/>
</dbReference>
<dbReference type="InterPro" id="IPR045245">
    <property type="entry name" value="Pfs2-like"/>
</dbReference>
<dbReference type="PROSITE" id="PS50294">
    <property type="entry name" value="WD_REPEATS_REGION"/>
    <property type="match status" value="4"/>
</dbReference>
<feature type="compositionally biased region" description="Pro residues" evidence="2">
    <location>
        <begin position="765"/>
        <end position="780"/>
    </location>
</feature>
<reference evidence="5" key="2">
    <citation type="journal article" date="2016" name="Sci. Rep.">
        <title>Dictyocaulus viviparus genome, variome and transcriptome elucidate lungworm biology and support future intervention.</title>
        <authorList>
            <person name="McNulty S.N."/>
            <person name="Strube C."/>
            <person name="Rosa B.A."/>
            <person name="Martin J.C."/>
            <person name="Tyagi R."/>
            <person name="Choi Y.J."/>
            <person name="Wang Q."/>
            <person name="Hallsworth Pepin K."/>
            <person name="Zhang X."/>
            <person name="Ozersky P."/>
            <person name="Wilson R.K."/>
            <person name="Sternberg P.W."/>
            <person name="Gasser R.B."/>
            <person name="Mitreva M."/>
        </authorList>
    </citation>
    <scope>NUCLEOTIDE SEQUENCE [LARGE SCALE GENOMIC DNA]</scope>
    <source>
        <strain evidence="5">HannoverDv2000</strain>
    </source>
</reference>
<dbReference type="CDD" id="cd00200">
    <property type="entry name" value="WD40"/>
    <property type="match status" value="1"/>
</dbReference>
<dbReference type="PROSITE" id="PS50082">
    <property type="entry name" value="WD_REPEATS_2"/>
    <property type="match status" value="5"/>
</dbReference>
<feature type="region of interest" description="Disordered" evidence="2">
    <location>
        <begin position="596"/>
        <end position="655"/>
    </location>
</feature>
<evidence type="ECO:0000256" key="2">
    <source>
        <dbReference type="SAM" id="MobiDB-lite"/>
    </source>
</evidence>
<dbReference type="STRING" id="29172.A0A0D8Y7P7"/>
<feature type="repeat" description="WD" evidence="1">
    <location>
        <begin position="244"/>
        <end position="276"/>
    </location>
</feature>
<dbReference type="Proteomes" id="UP000053766">
    <property type="component" value="Unassembled WGS sequence"/>
</dbReference>
<evidence type="ECO:0000313" key="4">
    <source>
        <dbReference type="EMBL" id="KJH52014.1"/>
    </source>
</evidence>
<organism evidence="4 5">
    <name type="scientific">Dictyocaulus viviparus</name>
    <name type="common">Bovine lungworm</name>
    <dbReference type="NCBI Taxonomy" id="29172"/>
    <lineage>
        <taxon>Eukaryota</taxon>
        <taxon>Metazoa</taxon>
        <taxon>Ecdysozoa</taxon>
        <taxon>Nematoda</taxon>
        <taxon>Chromadorea</taxon>
        <taxon>Rhabditida</taxon>
        <taxon>Rhabditina</taxon>
        <taxon>Rhabditomorpha</taxon>
        <taxon>Strongyloidea</taxon>
        <taxon>Metastrongylidae</taxon>
        <taxon>Dictyocaulus</taxon>
    </lineage>
</organism>
<feature type="compositionally biased region" description="Basic residues" evidence="2">
    <location>
        <begin position="982"/>
        <end position="991"/>
    </location>
</feature>
<evidence type="ECO:0000256" key="1">
    <source>
        <dbReference type="PROSITE-ProRule" id="PRU00221"/>
    </source>
</evidence>
<dbReference type="PANTHER" id="PTHR22836">
    <property type="entry name" value="WD40 REPEAT PROTEIN"/>
    <property type="match status" value="1"/>
</dbReference>
<dbReference type="InterPro" id="IPR036322">
    <property type="entry name" value="WD40_repeat_dom_sf"/>
</dbReference>
<proteinExistence type="predicted"/>